<proteinExistence type="predicted"/>
<comment type="caution">
    <text evidence="1">The sequence shown here is derived from an EMBL/GenBank/DDBJ whole genome shotgun (WGS) entry which is preliminary data.</text>
</comment>
<organism evidence="1 2">
    <name type="scientific">Phytophthora pseudosyringae</name>
    <dbReference type="NCBI Taxonomy" id="221518"/>
    <lineage>
        <taxon>Eukaryota</taxon>
        <taxon>Sar</taxon>
        <taxon>Stramenopiles</taxon>
        <taxon>Oomycota</taxon>
        <taxon>Peronosporomycetes</taxon>
        <taxon>Peronosporales</taxon>
        <taxon>Peronosporaceae</taxon>
        <taxon>Phytophthora</taxon>
    </lineage>
</organism>
<dbReference type="EMBL" id="JAGDFM010000581">
    <property type="protein sequence ID" value="KAG7377074.1"/>
    <property type="molecule type" value="Genomic_DNA"/>
</dbReference>
<name>A0A8T1VC12_9STRA</name>
<evidence type="ECO:0000313" key="1">
    <source>
        <dbReference type="EMBL" id="KAG7377074.1"/>
    </source>
</evidence>
<evidence type="ECO:0008006" key="3">
    <source>
        <dbReference type="Google" id="ProtNLM"/>
    </source>
</evidence>
<sequence>MAEIDEVWSKYERLCLKPFAISASPDVLLLTMVKDTKLMVGVAVKNYSRAEVTEKTVTDACKKFDRMCSSSNDRVNILIVCATAYCDGLQRKFEARDGTISKSAIYESHGFCETQEVILLNLSTPANRAEFFGIKEKSPLPTRPSCLHLLLCFNSRMIQSSTATSLHLNGVDAPNLKEYKDRGTFRAQRSLTPSTRLSGLGMEEEGELLLEVLKSRYQLFAAGTRTALTAAASLSLPDSTSVDIFRDAVKSKHDLIHIKDVDASELKVYKNVQVYDDNAGGPLEDPMKSSSTLAGCGMDKDHALMVEVPVSALTRMRGDSSQGDANESPAKRHRTDVATKWEWKKEEERIYSLDGRTLFFVNREKATKQFLGIHKSKYNRAKHGGSGDTWMIPLVDKISGLGKTTFGQEETSGDAMFWLRMTLFF</sequence>
<evidence type="ECO:0000313" key="2">
    <source>
        <dbReference type="Proteomes" id="UP000694044"/>
    </source>
</evidence>
<reference evidence="1" key="1">
    <citation type="submission" date="2021-02" db="EMBL/GenBank/DDBJ databases">
        <authorList>
            <person name="Palmer J.M."/>
        </authorList>
    </citation>
    <scope>NUCLEOTIDE SEQUENCE</scope>
    <source>
        <strain evidence="1">SCRP734</strain>
    </source>
</reference>
<accession>A0A8T1VC12</accession>
<keyword evidence="2" id="KW-1185">Reference proteome</keyword>
<dbReference type="AlphaFoldDB" id="A0A8T1VC12"/>
<protein>
    <recommendedName>
        <fullName evidence="3">Crinkler (CRN) family protein</fullName>
    </recommendedName>
</protein>
<dbReference type="Proteomes" id="UP000694044">
    <property type="component" value="Unassembled WGS sequence"/>
</dbReference>
<gene>
    <name evidence="1" type="ORF">PHYPSEUDO_012229</name>
</gene>
<dbReference type="OrthoDB" id="129807at2759"/>